<evidence type="ECO:0000313" key="3">
    <source>
        <dbReference type="WBParaSite" id="SSTP_0001214200.1"/>
    </source>
</evidence>
<protein>
    <submittedName>
        <fullName evidence="3">Uncharacterized protein</fullName>
    </submittedName>
</protein>
<proteinExistence type="predicted"/>
<name>A0A0K0ERR2_STRER</name>
<evidence type="ECO:0000256" key="2">
    <source>
        <dbReference type="SAM" id="SignalP"/>
    </source>
</evidence>
<accession>A0A0K0ERR2</accession>
<organism evidence="3">
    <name type="scientific">Strongyloides stercoralis</name>
    <name type="common">Threadworm</name>
    <dbReference type="NCBI Taxonomy" id="6248"/>
    <lineage>
        <taxon>Eukaryota</taxon>
        <taxon>Metazoa</taxon>
        <taxon>Ecdysozoa</taxon>
        <taxon>Nematoda</taxon>
        <taxon>Chromadorea</taxon>
        <taxon>Rhabditida</taxon>
        <taxon>Tylenchina</taxon>
        <taxon>Panagrolaimomorpha</taxon>
        <taxon>Strongyloidoidea</taxon>
        <taxon>Strongyloididae</taxon>
        <taxon>Strongyloides</taxon>
    </lineage>
</organism>
<feature type="region of interest" description="Disordered" evidence="1">
    <location>
        <begin position="32"/>
        <end position="54"/>
    </location>
</feature>
<evidence type="ECO:0000256" key="1">
    <source>
        <dbReference type="SAM" id="MobiDB-lite"/>
    </source>
</evidence>
<feature type="chain" id="PRO_5005328499" evidence="2">
    <location>
        <begin position="21"/>
        <end position="72"/>
    </location>
</feature>
<feature type="signal peptide" evidence="2">
    <location>
        <begin position="1"/>
        <end position="20"/>
    </location>
</feature>
<dbReference type="AlphaFoldDB" id="A0A0K0ERR2"/>
<dbReference type="WBParaSite" id="SSTP_0001214200.1">
    <property type="protein sequence ID" value="SSTP_0001214200.1"/>
    <property type="gene ID" value="SSTP_0001214200"/>
</dbReference>
<sequence>MQILGYIVAAIALVSTTIEAAPQFGGRGFMGPGPMRGGFGGPGRGFGPVRGPAFGRGPAVSKTVITKTVVHG</sequence>
<feature type="compositionally biased region" description="Gly residues" evidence="1">
    <location>
        <begin position="32"/>
        <end position="48"/>
    </location>
</feature>
<reference evidence="3" key="1">
    <citation type="submission" date="2015-08" db="UniProtKB">
        <authorList>
            <consortium name="WormBaseParasite"/>
        </authorList>
    </citation>
    <scope>IDENTIFICATION</scope>
</reference>
<keyword evidence="2" id="KW-0732">Signal</keyword>